<evidence type="ECO:0000256" key="9">
    <source>
        <dbReference type="SAM" id="MobiDB-lite"/>
    </source>
</evidence>
<dbReference type="OMA" id="EPWGPGF"/>
<dbReference type="CDD" id="cd00096">
    <property type="entry name" value="Ig"/>
    <property type="match status" value="2"/>
</dbReference>
<evidence type="ECO:0000256" key="7">
    <source>
        <dbReference type="ARBA" id="ARBA00023180"/>
    </source>
</evidence>
<dbReference type="GO" id="GO:0005886">
    <property type="term" value="C:plasma membrane"/>
    <property type="evidence" value="ECO:0007669"/>
    <property type="project" value="UniProtKB-ARBA"/>
</dbReference>
<dbReference type="SMART" id="SM00409">
    <property type="entry name" value="IG"/>
    <property type="match status" value="4"/>
</dbReference>
<dbReference type="FunFam" id="2.60.40.10:FF:000032">
    <property type="entry name" value="palladin isoform X1"/>
    <property type="match status" value="1"/>
</dbReference>
<proteinExistence type="predicted"/>
<dbReference type="InterPro" id="IPR009138">
    <property type="entry name" value="Neural_cell_adh"/>
</dbReference>
<dbReference type="Ensembl" id="ENSBMST00010030356.1">
    <property type="protein sequence ID" value="ENSBMSP00010027584.1"/>
    <property type="gene ID" value="ENSBMSG00010019864.1"/>
</dbReference>
<dbReference type="InterPro" id="IPR007110">
    <property type="entry name" value="Ig-like_dom"/>
</dbReference>
<dbReference type="PANTHER" id="PTHR45889:SF1">
    <property type="entry name" value="CELL ADHESION MOLECULE 2"/>
    <property type="match status" value="1"/>
</dbReference>
<feature type="domain" description="Ig-like" evidence="10">
    <location>
        <begin position="313"/>
        <end position="408"/>
    </location>
</feature>
<organism evidence="11">
    <name type="scientific">Balaenoptera musculus</name>
    <name type="common">Blue whale</name>
    <dbReference type="NCBI Taxonomy" id="9771"/>
    <lineage>
        <taxon>Eukaryota</taxon>
        <taxon>Metazoa</taxon>
        <taxon>Chordata</taxon>
        <taxon>Craniata</taxon>
        <taxon>Vertebrata</taxon>
        <taxon>Euteleostomi</taxon>
        <taxon>Mammalia</taxon>
        <taxon>Eutheria</taxon>
        <taxon>Laurasiatheria</taxon>
        <taxon>Artiodactyla</taxon>
        <taxon>Whippomorpha</taxon>
        <taxon>Cetacea</taxon>
        <taxon>Mysticeti</taxon>
        <taxon>Balaenopteridae</taxon>
        <taxon>Balaenoptera</taxon>
    </lineage>
</organism>
<protein>
    <submittedName>
        <fullName evidence="11">Hemicentin 2</fullName>
    </submittedName>
</protein>
<dbReference type="AlphaFoldDB" id="A0A8C0E020"/>
<dbReference type="InterPro" id="IPR036179">
    <property type="entry name" value="Ig-like_dom_sf"/>
</dbReference>
<keyword evidence="6" id="KW-1015">Disulfide bond</keyword>
<dbReference type="InterPro" id="IPR013783">
    <property type="entry name" value="Ig-like_fold"/>
</dbReference>
<dbReference type="Gene3D" id="2.60.40.10">
    <property type="entry name" value="Immunoglobulins"/>
    <property type="match status" value="5"/>
</dbReference>
<dbReference type="Pfam" id="PF13927">
    <property type="entry name" value="Ig_3"/>
    <property type="match status" value="2"/>
</dbReference>
<evidence type="ECO:0000256" key="3">
    <source>
        <dbReference type="ARBA" id="ARBA00022729"/>
    </source>
</evidence>
<dbReference type="SUPFAM" id="SSF48726">
    <property type="entry name" value="Immunoglobulin"/>
    <property type="match status" value="5"/>
</dbReference>
<keyword evidence="3" id="KW-0732">Signal</keyword>
<gene>
    <name evidence="11" type="primary">HMCN2</name>
</gene>
<accession>A0A8C0E020</accession>
<evidence type="ECO:0000256" key="8">
    <source>
        <dbReference type="ARBA" id="ARBA00023319"/>
    </source>
</evidence>
<evidence type="ECO:0000256" key="4">
    <source>
        <dbReference type="ARBA" id="ARBA00022989"/>
    </source>
</evidence>
<keyword evidence="7" id="KW-0325">Glycoprotein</keyword>
<feature type="domain" description="Ig-like" evidence="10">
    <location>
        <begin position="148"/>
        <end position="186"/>
    </location>
</feature>
<dbReference type="SMART" id="SM00408">
    <property type="entry name" value="IGc2"/>
    <property type="match status" value="3"/>
</dbReference>
<evidence type="ECO:0000256" key="2">
    <source>
        <dbReference type="ARBA" id="ARBA00022692"/>
    </source>
</evidence>
<keyword evidence="5" id="KW-0472">Membrane</keyword>
<evidence type="ECO:0000256" key="1">
    <source>
        <dbReference type="ARBA" id="ARBA00004167"/>
    </source>
</evidence>
<reference evidence="11" key="1">
    <citation type="submission" date="2023-09" db="UniProtKB">
        <authorList>
            <consortium name="Ensembl"/>
        </authorList>
    </citation>
    <scope>IDENTIFICATION</scope>
</reference>
<dbReference type="PROSITE" id="PS50835">
    <property type="entry name" value="IG_LIKE"/>
    <property type="match status" value="4"/>
</dbReference>
<keyword evidence="4" id="KW-1133">Transmembrane helix</keyword>
<dbReference type="GO" id="GO:0007155">
    <property type="term" value="P:cell adhesion"/>
    <property type="evidence" value="ECO:0007669"/>
    <property type="project" value="InterPro"/>
</dbReference>
<dbReference type="FunFam" id="2.60.40.10:FF:000186">
    <property type="entry name" value="Hemicentin 1"/>
    <property type="match status" value="1"/>
</dbReference>
<dbReference type="FunFam" id="2.60.40.10:FF:001751">
    <property type="entry name" value="HMCN2 isoform 3"/>
    <property type="match status" value="1"/>
</dbReference>
<dbReference type="InterPro" id="IPR003598">
    <property type="entry name" value="Ig_sub2"/>
</dbReference>
<evidence type="ECO:0000256" key="5">
    <source>
        <dbReference type="ARBA" id="ARBA00023136"/>
    </source>
</evidence>
<feature type="domain" description="Ig-like" evidence="10">
    <location>
        <begin position="49"/>
        <end position="143"/>
    </location>
</feature>
<feature type="domain" description="Ig-like" evidence="10">
    <location>
        <begin position="222"/>
        <end position="308"/>
    </location>
</feature>
<dbReference type="InterPro" id="IPR013098">
    <property type="entry name" value="Ig_I-set"/>
</dbReference>
<sequence>MILASEGSSSGMLRIPVARERDAGVYTCRAVNEFGDASAEIRLEVGHAPQLTELPQDVTVELGRSALLACRATGHPPPTVTWRRGDGQPLGPGQGSRSGQPNSGVLFFESKRLGVIPEDQAPYVCEAQNVFGKVQAEAHLLVTGHAPPQIASSASTVRVLERQPVSLPCIILAGRPRPERRWLKAGRPVTSNSVRADGSLHLDQQLGGSQHRDVELVVQVPPRIQPTATHHITNEGVPASLPCVASGVPTPTVTWTKETNALASRDPHYNVSKDGTLVIARPSAQDAGAYVCTATNAVGFSSQEMQLSVNTKPRILVNGSRDAEKPLRVTAKASDEVTLDCEAQGSPPPLVTWAKDSLPVPPVTDRHRLLPSGSLHLAQAQVSDSGLYECTASNPAGSAAQYYILRVQGKALAGSLCVTPLPQTPIFLRPLVPLPHLHARLCHLFMALQCFFYQLYFLSFSSLISPSPHPPSSPLLHPLVEPGEAVQRPPESRGQGPVAVGTWALGGGPTEGVLVPGSGGGPGVRVHLAGKGVGVLSFPRGPRTLVLVFENSPGLSLGAGPAPMS</sequence>
<dbReference type="InterPro" id="IPR003599">
    <property type="entry name" value="Ig_sub"/>
</dbReference>
<dbReference type="Pfam" id="PF07679">
    <property type="entry name" value="I-set"/>
    <property type="match status" value="2"/>
</dbReference>
<evidence type="ECO:0000313" key="11">
    <source>
        <dbReference type="Ensembl" id="ENSBMSP00010027584.1"/>
    </source>
</evidence>
<evidence type="ECO:0000259" key="10">
    <source>
        <dbReference type="PROSITE" id="PS50835"/>
    </source>
</evidence>
<evidence type="ECO:0000256" key="6">
    <source>
        <dbReference type="ARBA" id="ARBA00023157"/>
    </source>
</evidence>
<dbReference type="PANTHER" id="PTHR45889">
    <property type="entry name" value="IG-LIKE DOMAIN-CONTAINING PROTEIN"/>
    <property type="match status" value="1"/>
</dbReference>
<name>A0A8C0E020_BALMU</name>
<feature type="region of interest" description="Disordered" evidence="9">
    <location>
        <begin position="75"/>
        <end position="103"/>
    </location>
</feature>
<comment type="subcellular location">
    <subcellularLocation>
        <location evidence="1">Membrane</location>
        <topology evidence="1">Single-pass membrane protein</topology>
    </subcellularLocation>
</comment>
<feature type="region of interest" description="Disordered" evidence="9">
    <location>
        <begin position="471"/>
        <end position="501"/>
    </location>
</feature>
<keyword evidence="8" id="KW-0393">Immunoglobulin domain</keyword>
<dbReference type="GeneTree" id="ENSGT00940000162328"/>
<dbReference type="PRINTS" id="PR01838">
    <property type="entry name" value="NCAMFAMILY"/>
</dbReference>
<keyword evidence="2" id="KW-0812">Transmembrane</keyword>